<dbReference type="RefSeq" id="WP_272134811.1">
    <property type="nucleotide sequence ID" value="NZ_JAQNDM010000002.1"/>
</dbReference>
<sequence>MTAWVLIGLASLSTAAADMQASTATCTATITGPHFGLPPNGLMYFHFTTTCDVPVESMTVTGTITGTSGGSGSKTCTQTNTCRYTQGVYAMSTGTWAWTNSTVYTGGTVSATGGMTWGTPSGTFVTPYD</sequence>
<keyword evidence="1" id="KW-0732">Signal</keyword>
<name>A0ABT5D377_9BACT</name>
<evidence type="ECO:0000313" key="3">
    <source>
        <dbReference type="Proteomes" id="UP001221838"/>
    </source>
</evidence>
<dbReference type="Proteomes" id="UP001221838">
    <property type="component" value="Unassembled WGS sequence"/>
</dbReference>
<feature type="chain" id="PRO_5047412432" evidence="1">
    <location>
        <begin position="17"/>
        <end position="129"/>
    </location>
</feature>
<reference evidence="2 3" key="1">
    <citation type="submission" date="2022-11" db="EMBL/GenBank/DDBJ databases">
        <title>Minimal conservation of predation-associated metabolite biosynthetic gene clusters underscores biosynthetic potential of Myxococcota including descriptions for ten novel species: Archangium lansinium sp. nov., Myxococcus landrumus sp. nov., Nannocystis bai.</title>
        <authorList>
            <person name="Ahearne A."/>
            <person name="Stevens C."/>
            <person name="Dowd S."/>
        </authorList>
    </citation>
    <scope>NUCLEOTIDE SEQUENCE [LARGE SCALE GENOMIC DNA]</scope>
    <source>
        <strain evidence="2 3">NCWAL01</strain>
    </source>
</reference>
<dbReference type="EMBL" id="JAQNDM010000002">
    <property type="protein sequence ID" value="MDC0707578.1"/>
    <property type="molecule type" value="Genomic_DNA"/>
</dbReference>
<evidence type="ECO:0000313" key="2">
    <source>
        <dbReference type="EMBL" id="MDC0707578.1"/>
    </source>
</evidence>
<accession>A0ABT5D377</accession>
<gene>
    <name evidence="2" type="ORF">POL68_03765</name>
</gene>
<protein>
    <submittedName>
        <fullName evidence="2">Uncharacterized protein</fullName>
    </submittedName>
</protein>
<evidence type="ECO:0000256" key="1">
    <source>
        <dbReference type="SAM" id="SignalP"/>
    </source>
</evidence>
<proteinExistence type="predicted"/>
<keyword evidence="3" id="KW-1185">Reference proteome</keyword>
<organism evidence="2 3">
    <name type="scientific">Stigmatella ashevillensis</name>
    <dbReference type="NCBI Taxonomy" id="2995309"/>
    <lineage>
        <taxon>Bacteria</taxon>
        <taxon>Pseudomonadati</taxon>
        <taxon>Myxococcota</taxon>
        <taxon>Myxococcia</taxon>
        <taxon>Myxococcales</taxon>
        <taxon>Cystobacterineae</taxon>
        <taxon>Archangiaceae</taxon>
        <taxon>Stigmatella</taxon>
    </lineage>
</organism>
<feature type="signal peptide" evidence="1">
    <location>
        <begin position="1"/>
        <end position="16"/>
    </location>
</feature>
<comment type="caution">
    <text evidence="2">The sequence shown here is derived from an EMBL/GenBank/DDBJ whole genome shotgun (WGS) entry which is preliminary data.</text>
</comment>